<organism evidence="3 4">
    <name type="scientific">Phanerochaete sordida</name>
    <dbReference type="NCBI Taxonomy" id="48140"/>
    <lineage>
        <taxon>Eukaryota</taxon>
        <taxon>Fungi</taxon>
        <taxon>Dikarya</taxon>
        <taxon>Basidiomycota</taxon>
        <taxon>Agaricomycotina</taxon>
        <taxon>Agaricomycetes</taxon>
        <taxon>Polyporales</taxon>
        <taxon>Phanerochaetaceae</taxon>
        <taxon>Phanerochaete</taxon>
    </lineage>
</organism>
<evidence type="ECO:0000313" key="4">
    <source>
        <dbReference type="Proteomes" id="UP000703269"/>
    </source>
</evidence>
<sequence>MHTTALTALAIVAIASPALAAPLHTAAFARNNAPASGPSDEDGSGALSLRTRGHIEHIAHFPPFIGLGPELSAPEKRDLPDLAAHEEDEESDAFSLSKLGHVATIAGAGAPIIGGIIDHFSHHDQQQQPPAPQRRRVKGSAPHFGRPKTGIGRWLPPIGRRDLSELAARDDDDESGAFSLKNLGHAATIAGAGAPIIGAIVDHFSHHDQPPAPAPAPAPQRRSSRDPPPPRPIAQAIGALVPGVHIAESAVAAGKSAAPKIKSGGRHGKPKRELRERDVLELLARADEVGESGALGLPGPLGLIGDAVKVGSGIASAIKHHKHHKHKKPKARDLVAELLVRSLEELD</sequence>
<keyword evidence="2" id="KW-0732">Signal</keyword>
<dbReference type="Proteomes" id="UP000703269">
    <property type="component" value="Unassembled WGS sequence"/>
</dbReference>
<accession>A0A9P3G9A1</accession>
<keyword evidence="4" id="KW-1185">Reference proteome</keyword>
<dbReference type="EMBL" id="BPQB01000022">
    <property type="protein sequence ID" value="GJE91743.1"/>
    <property type="molecule type" value="Genomic_DNA"/>
</dbReference>
<dbReference type="AlphaFoldDB" id="A0A9P3G9A1"/>
<reference evidence="3 4" key="1">
    <citation type="submission" date="2021-08" db="EMBL/GenBank/DDBJ databases">
        <title>Draft Genome Sequence of Phanerochaete sordida strain YK-624.</title>
        <authorList>
            <person name="Mori T."/>
            <person name="Dohra H."/>
            <person name="Suzuki T."/>
            <person name="Kawagishi H."/>
            <person name="Hirai H."/>
        </authorList>
    </citation>
    <scope>NUCLEOTIDE SEQUENCE [LARGE SCALE GENOMIC DNA]</scope>
    <source>
        <strain evidence="3 4">YK-624</strain>
    </source>
</reference>
<feature type="signal peptide" evidence="2">
    <location>
        <begin position="1"/>
        <end position="20"/>
    </location>
</feature>
<feature type="region of interest" description="Disordered" evidence="1">
    <location>
        <begin position="204"/>
        <end position="235"/>
    </location>
</feature>
<evidence type="ECO:0000256" key="2">
    <source>
        <dbReference type="SAM" id="SignalP"/>
    </source>
</evidence>
<proteinExistence type="predicted"/>
<evidence type="ECO:0000256" key="1">
    <source>
        <dbReference type="SAM" id="MobiDB-lite"/>
    </source>
</evidence>
<feature type="chain" id="PRO_5040411458" evidence="2">
    <location>
        <begin position="21"/>
        <end position="347"/>
    </location>
</feature>
<comment type="caution">
    <text evidence="3">The sequence shown here is derived from an EMBL/GenBank/DDBJ whole genome shotgun (WGS) entry which is preliminary data.</text>
</comment>
<feature type="region of interest" description="Disordered" evidence="1">
    <location>
        <begin position="122"/>
        <end position="157"/>
    </location>
</feature>
<protein>
    <submittedName>
        <fullName evidence="3">Uncharacterized protein</fullName>
    </submittedName>
</protein>
<name>A0A9P3G9A1_9APHY</name>
<gene>
    <name evidence="3" type="ORF">PsYK624_078940</name>
</gene>
<evidence type="ECO:0000313" key="3">
    <source>
        <dbReference type="EMBL" id="GJE91743.1"/>
    </source>
</evidence>